<dbReference type="PANTHER" id="PTHR42756">
    <property type="entry name" value="TRANSCRIPTIONAL REGULATOR, MARR"/>
    <property type="match status" value="1"/>
</dbReference>
<dbReference type="Gene3D" id="1.10.10.10">
    <property type="entry name" value="Winged helix-like DNA-binding domain superfamily/Winged helix DNA-binding domain"/>
    <property type="match status" value="1"/>
</dbReference>
<dbReference type="Proteomes" id="UP000460298">
    <property type="component" value="Unassembled WGS sequence"/>
</dbReference>
<evidence type="ECO:0000259" key="4">
    <source>
        <dbReference type="PROSITE" id="PS50995"/>
    </source>
</evidence>
<sequence length="158" mass="18031">MKSRSMQPEPPQTSDPLGYLLGRAHYSMRRRLNRRMASCGMELTSEQCLILVMLGCESQVNQQDLADRMFKDKTGISRLVSGMERKGLIQRTSTIEDRRNNFVQLTDFGRSTLSTIQKQLSEIRVEAREGIAEKDMETCRRVLQKLVDNLSACEEQAG</sequence>
<dbReference type="SUPFAM" id="SSF46785">
    <property type="entry name" value="Winged helix' DNA-binding domain"/>
    <property type="match status" value="1"/>
</dbReference>
<organism evidence="5 6">
    <name type="scientific">Leptonema illini</name>
    <dbReference type="NCBI Taxonomy" id="183"/>
    <lineage>
        <taxon>Bacteria</taxon>
        <taxon>Pseudomonadati</taxon>
        <taxon>Spirochaetota</taxon>
        <taxon>Spirochaetia</taxon>
        <taxon>Leptospirales</taxon>
        <taxon>Leptospiraceae</taxon>
        <taxon>Leptonema</taxon>
    </lineage>
</organism>
<gene>
    <name evidence="5" type="ORF">F9K24_11265</name>
</gene>
<dbReference type="EMBL" id="WBUI01000010">
    <property type="protein sequence ID" value="KAB2932175.1"/>
    <property type="molecule type" value="Genomic_DNA"/>
</dbReference>
<dbReference type="PRINTS" id="PR00598">
    <property type="entry name" value="HTHMARR"/>
</dbReference>
<evidence type="ECO:0000256" key="2">
    <source>
        <dbReference type="ARBA" id="ARBA00023125"/>
    </source>
</evidence>
<dbReference type="InterPro" id="IPR036390">
    <property type="entry name" value="WH_DNA-bd_sf"/>
</dbReference>
<proteinExistence type="predicted"/>
<protein>
    <submittedName>
        <fullName evidence="5">MarR family transcriptional regulator</fullName>
    </submittedName>
</protein>
<comment type="caution">
    <text evidence="5">The sequence shown here is derived from an EMBL/GenBank/DDBJ whole genome shotgun (WGS) entry which is preliminary data.</text>
</comment>
<dbReference type="InterPro" id="IPR036388">
    <property type="entry name" value="WH-like_DNA-bd_sf"/>
</dbReference>
<evidence type="ECO:0000256" key="3">
    <source>
        <dbReference type="ARBA" id="ARBA00023163"/>
    </source>
</evidence>
<reference evidence="5 6" key="1">
    <citation type="submission" date="2019-10" db="EMBL/GenBank/DDBJ databases">
        <title>Extracellular Electron Transfer in a Candidatus Methanoperedens spp. Enrichment Culture.</title>
        <authorList>
            <person name="Berger S."/>
            <person name="Rangel Shaw D."/>
            <person name="Berben T."/>
            <person name="In 'T Zandt M."/>
            <person name="Frank J."/>
            <person name="Reimann J."/>
            <person name="Jetten M.S.M."/>
            <person name="Welte C.U."/>
        </authorList>
    </citation>
    <scope>NUCLEOTIDE SEQUENCE [LARGE SCALE GENOMIC DNA]</scope>
    <source>
        <strain evidence="5">SB12</strain>
    </source>
</reference>
<keyword evidence="1" id="KW-0805">Transcription regulation</keyword>
<evidence type="ECO:0000256" key="1">
    <source>
        <dbReference type="ARBA" id="ARBA00023015"/>
    </source>
</evidence>
<dbReference type="OrthoDB" id="9799663at2"/>
<dbReference type="GO" id="GO:0003677">
    <property type="term" value="F:DNA binding"/>
    <property type="evidence" value="ECO:0007669"/>
    <property type="project" value="UniProtKB-KW"/>
</dbReference>
<dbReference type="PROSITE" id="PS50995">
    <property type="entry name" value="HTH_MARR_2"/>
    <property type="match status" value="1"/>
</dbReference>
<evidence type="ECO:0000313" key="6">
    <source>
        <dbReference type="Proteomes" id="UP000460298"/>
    </source>
</evidence>
<dbReference type="AlphaFoldDB" id="A0A833H188"/>
<keyword evidence="3" id="KW-0804">Transcription</keyword>
<evidence type="ECO:0000313" key="5">
    <source>
        <dbReference type="EMBL" id="KAB2932175.1"/>
    </source>
</evidence>
<dbReference type="GO" id="GO:0003700">
    <property type="term" value="F:DNA-binding transcription factor activity"/>
    <property type="evidence" value="ECO:0007669"/>
    <property type="project" value="InterPro"/>
</dbReference>
<dbReference type="Pfam" id="PF12802">
    <property type="entry name" value="MarR_2"/>
    <property type="match status" value="1"/>
</dbReference>
<accession>A0A833H188</accession>
<dbReference type="SMART" id="SM00347">
    <property type="entry name" value="HTH_MARR"/>
    <property type="match status" value="1"/>
</dbReference>
<dbReference type="InterPro" id="IPR000835">
    <property type="entry name" value="HTH_MarR-typ"/>
</dbReference>
<name>A0A833H188_9LEPT</name>
<keyword evidence="2" id="KW-0238">DNA-binding</keyword>
<dbReference type="PANTHER" id="PTHR42756:SF1">
    <property type="entry name" value="TRANSCRIPTIONAL REPRESSOR OF EMRAB OPERON"/>
    <property type="match status" value="1"/>
</dbReference>
<feature type="domain" description="HTH marR-type" evidence="4">
    <location>
        <begin position="14"/>
        <end position="148"/>
    </location>
</feature>